<sequence>MTGTLPISRHKPGAPRMGLRTSARLRDVGNGNQQQSRDVAAGTEMNAKATFMAKLPSRRKTAASAFGRRFSCRASSFRAPRRSIGVVIHSAGVPAQLAADHDFLQGLGRSLVEKNAHLDVIDVVDLAQTAAEAGLARSDCESVERAKEWNPGPAEKPGAIWNCVRAAGRGHGHPPRWAEETYCYAHI</sequence>
<dbReference type="Proteomes" id="UP000075755">
    <property type="component" value="Chromosome"/>
</dbReference>
<evidence type="ECO:0000313" key="2">
    <source>
        <dbReference type="Proteomes" id="UP000075755"/>
    </source>
</evidence>
<accession>A0AAC8YQ55</accession>
<proteinExistence type="predicted"/>
<organism evidence="1 2">
    <name type="scientific">Aminobacter aminovorans</name>
    <name type="common">Chelatobacter heintzii</name>
    <dbReference type="NCBI Taxonomy" id="83263"/>
    <lineage>
        <taxon>Bacteria</taxon>
        <taxon>Pseudomonadati</taxon>
        <taxon>Pseudomonadota</taxon>
        <taxon>Alphaproteobacteria</taxon>
        <taxon>Hyphomicrobiales</taxon>
        <taxon>Phyllobacteriaceae</taxon>
        <taxon>Aminobacter</taxon>
    </lineage>
</organism>
<protein>
    <submittedName>
        <fullName evidence="1">Uncharacterized protein</fullName>
    </submittedName>
</protein>
<dbReference type="AlphaFoldDB" id="A0AAC8YQ55"/>
<evidence type="ECO:0000313" key="1">
    <source>
        <dbReference type="EMBL" id="AMS42251.1"/>
    </source>
</evidence>
<name>A0AAC8YQ55_AMIAI</name>
<reference evidence="1 2" key="1">
    <citation type="submission" date="2016-03" db="EMBL/GenBank/DDBJ databases">
        <title>Complete genome of Aminobacter aminovorans KCTC 2477.</title>
        <authorList>
            <person name="Kim K.M."/>
        </authorList>
    </citation>
    <scope>NUCLEOTIDE SEQUENCE [LARGE SCALE GENOMIC DNA]</scope>
    <source>
        <strain evidence="1 2">KCTC 2477</strain>
    </source>
</reference>
<dbReference type="EMBL" id="CP015005">
    <property type="protein sequence ID" value="AMS42251.1"/>
    <property type="molecule type" value="Genomic_DNA"/>
</dbReference>
<gene>
    <name evidence="1" type="ORF">AA2016_3329</name>
</gene>
<dbReference type="KEGG" id="aak:AA2016_3329"/>